<accession>A0AAE0LME8</accession>
<name>A0AAE0LME8_9PEZI</name>
<dbReference type="Proteomes" id="UP001278766">
    <property type="component" value="Unassembled WGS sequence"/>
</dbReference>
<evidence type="ECO:0000256" key="1">
    <source>
        <dbReference type="SAM" id="MobiDB-lite"/>
    </source>
</evidence>
<feature type="region of interest" description="Disordered" evidence="1">
    <location>
        <begin position="374"/>
        <end position="395"/>
    </location>
</feature>
<evidence type="ECO:0000313" key="2">
    <source>
        <dbReference type="EMBL" id="KAK3290522.1"/>
    </source>
</evidence>
<sequence>MPFSADGSRCPAAQAPRSFCLRVIGSRDPGPSSLLSQSGSSIAHSVALPSKWPPTIGYPFLLRFPHSAQSSSNTNLCRRAFPEQARTGQARTTHPGSVRRLYRCTDVPRPFVWSLSRHKNACAGHAGNGVGNDWLLTANTKIALVRRRPTNPDLTPSQDPGRPFCLCVVYFVPRTSPAVRHSQCLSIGLGASPLWTLTRQLSSALNFRLHLAPATPRSFDPRLKLNRAFGAEIRMLRTILRDTTTLRRSVVSLAEAGGEGGASHASGPPTLSPRASPMQRVGEPIRLVAEFCVDLCELTPPYMHMSLCRIFKASRGPRPDSWTFTALSLSRMVDQLLTLSTRKVSRPVLGVCAIPPSDRHQPPGESKFSRAHTLVRPTPHPSESSGICSDGTLRC</sequence>
<proteinExistence type="predicted"/>
<dbReference type="RefSeq" id="XP_062654036.1">
    <property type="nucleotide sequence ID" value="XM_062804941.1"/>
</dbReference>
<keyword evidence="3" id="KW-1185">Reference proteome</keyword>
<reference evidence="2" key="1">
    <citation type="journal article" date="2023" name="Mol. Phylogenet. Evol.">
        <title>Genome-scale phylogeny and comparative genomics of the fungal order Sordariales.</title>
        <authorList>
            <person name="Hensen N."/>
            <person name="Bonometti L."/>
            <person name="Westerberg I."/>
            <person name="Brannstrom I.O."/>
            <person name="Guillou S."/>
            <person name="Cros-Aarteil S."/>
            <person name="Calhoun S."/>
            <person name="Haridas S."/>
            <person name="Kuo A."/>
            <person name="Mondo S."/>
            <person name="Pangilinan J."/>
            <person name="Riley R."/>
            <person name="LaButti K."/>
            <person name="Andreopoulos B."/>
            <person name="Lipzen A."/>
            <person name="Chen C."/>
            <person name="Yan M."/>
            <person name="Daum C."/>
            <person name="Ng V."/>
            <person name="Clum A."/>
            <person name="Steindorff A."/>
            <person name="Ohm R.A."/>
            <person name="Martin F."/>
            <person name="Silar P."/>
            <person name="Natvig D.O."/>
            <person name="Lalanne C."/>
            <person name="Gautier V."/>
            <person name="Ament-Velasquez S.L."/>
            <person name="Kruys A."/>
            <person name="Hutchinson M.I."/>
            <person name="Powell A.J."/>
            <person name="Barry K."/>
            <person name="Miller A.N."/>
            <person name="Grigoriev I.V."/>
            <person name="Debuchy R."/>
            <person name="Gladieux P."/>
            <person name="Hiltunen Thoren M."/>
            <person name="Johannesson H."/>
        </authorList>
    </citation>
    <scope>NUCLEOTIDE SEQUENCE</scope>
    <source>
        <strain evidence="2">CBS 168.71</strain>
    </source>
</reference>
<reference evidence="2" key="2">
    <citation type="submission" date="2023-06" db="EMBL/GenBank/DDBJ databases">
        <authorList>
            <consortium name="Lawrence Berkeley National Laboratory"/>
            <person name="Haridas S."/>
            <person name="Hensen N."/>
            <person name="Bonometti L."/>
            <person name="Westerberg I."/>
            <person name="Brannstrom I.O."/>
            <person name="Guillou S."/>
            <person name="Cros-Aarteil S."/>
            <person name="Calhoun S."/>
            <person name="Kuo A."/>
            <person name="Mondo S."/>
            <person name="Pangilinan J."/>
            <person name="Riley R."/>
            <person name="Labutti K."/>
            <person name="Andreopoulos B."/>
            <person name="Lipzen A."/>
            <person name="Chen C."/>
            <person name="Yanf M."/>
            <person name="Daum C."/>
            <person name="Ng V."/>
            <person name="Clum A."/>
            <person name="Steindorff A."/>
            <person name="Ohm R."/>
            <person name="Martin F."/>
            <person name="Silar P."/>
            <person name="Natvig D."/>
            <person name="Lalanne C."/>
            <person name="Gautier V."/>
            <person name="Ament-Velasquez S.L."/>
            <person name="Kruys A."/>
            <person name="Hutchinson M.I."/>
            <person name="Powell A.J."/>
            <person name="Barry K."/>
            <person name="Miller A.N."/>
            <person name="Grigoriev I.V."/>
            <person name="Debuchy R."/>
            <person name="Gladieux P."/>
            <person name="Thoren M.H."/>
            <person name="Johannesson H."/>
        </authorList>
    </citation>
    <scope>NUCLEOTIDE SEQUENCE</scope>
    <source>
        <strain evidence="2">CBS 168.71</strain>
    </source>
</reference>
<comment type="caution">
    <text evidence="2">The sequence shown here is derived from an EMBL/GenBank/DDBJ whole genome shotgun (WGS) entry which is preliminary data.</text>
</comment>
<dbReference type="GeneID" id="87841889"/>
<protein>
    <submittedName>
        <fullName evidence="2">Uncharacterized protein</fullName>
    </submittedName>
</protein>
<dbReference type="EMBL" id="JAUEPN010000013">
    <property type="protein sequence ID" value="KAK3290522.1"/>
    <property type="molecule type" value="Genomic_DNA"/>
</dbReference>
<evidence type="ECO:0000313" key="3">
    <source>
        <dbReference type="Proteomes" id="UP001278766"/>
    </source>
</evidence>
<organism evidence="2 3">
    <name type="scientific">Chaetomium fimeti</name>
    <dbReference type="NCBI Taxonomy" id="1854472"/>
    <lineage>
        <taxon>Eukaryota</taxon>
        <taxon>Fungi</taxon>
        <taxon>Dikarya</taxon>
        <taxon>Ascomycota</taxon>
        <taxon>Pezizomycotina</taxon>
        <taxon>Sordariomycetes</taxon>
        <taxon>Sordariomycetidae</taxon>
        <taxon>Sordariales</taxon>
        <taxon>Chaetomiaceae</taxon>
        <taxon>Chaetomium</taxon>
    </lineage>
</organism>
<feature type="region of interest" description="Disordered" evidence="1">
    <location>
        <begin position="257"/>
        <end position="278"/>
    </location>
</feature>
<dbReference type="AlphaFoldDB" id="A0AAE0LME8"/>
<gene>
    <name evidence="2" type="ORF">B0H64DRAFT_412720</name>
</gene>